<name>A0ABU6QAQ6_9FABA</name>
<dbReference type="Proteomes" id="UP001341840">
    <property type="component" value="Unassembled WGS sequence"/>
</dbReference>
<dbReference type="EMBL" id="JASCZI010000103">
    <property type="protein sequence ID" value="MED6108742.1"/>
    <property type="molecule type" value="Genomic_DNA"/>
</dbReference>
<sequence length="72" mass="8181">MPAFPSSSDAFGSSQPSPSSSSRRSESNEHRLVAIHRRMRLHAPPEAPLPVTCYFFQTFSDRWICPLLHRPD</sequence>
<feature type="region of interest" description="Disordered" evidence="1">
    <location>
        <begin position="1"/>
        <end position="31"/>
    </location>
</feature>
<reference evidence="2 3" key="1">
    <citation type="journal article" date="2023" name="Plants (Basel)">
        <title>Bridging the Gap: Combining Genomics and Transcriptomics Approaches to Understand Stylosanthes scabra, an Orphan Legume from the Brazilian Caatinga.</title>
        <authorList>
            <person name="Ferreira-Neto J.R.C."/>
            <person name="da Silva M.D."/>
            <person name="Binneck E."/>
            <person name="de Melo N.F."/>
            <person name="da Silva R.H."/>
            <person name="de Melo A.L.T.M."/>
            <person name="Pandolfi V."/>
            <person name="Bustamante F.O."/>
            <person name="Brasileiro-Vidal A.C."/>
            <person name="Benko-Iseppon A.M."/>
        </authorList>
    </citation>
    <scope>NUCLEOTIDE SEQUENCE [LARGE SCALE GENOMIC DNA]</scope>
    <source>
        <tissue evidence="2">Leaves</tissue>
    </source>
</reference>
<evidence type="ECO:0000313" key="2">
    <source>
        <dbReference type="EMBL" id="MED6108742.1"/>
    </source>
</evidence>
<gene>
    <name evidence="2" type="ORF">PIB30_026962</name>
</gene>
<comment type="caution">
    <text evidence="2">The sequence shown here is derived from an EMBL/GenBank/DDBJ whole genome shotgun (WGS) entry which is preliminary data.</text>
</comment>
<feature type="compositionally biased region" description="Low complexity" evidence="1">
    <location>
        <begin position="1"/>
        <end position="22"/>
    </location>
</feature>
<accession>A0ABU6QAQ6</accession>
<protein>
    <submittedName>
        <fullName evidence="2">Uncharacterized protein</fullName>
    </submittedName>
</protein>
<evidence type="ECO:0000256" key="1">
    <source>
        <dbReference type="SAM" id="MobiDB-lite"/>
    </source>
</evidence>
<evidence type="ECO:0000313" key="3">
    <source>
        <dbReference type="Proteomes" id="UP001341840"/>
    </source>
</evidence>
<keyword evidence="3" id="KW-1185">Reference proteome</keyword>
<proteinExistence type="predicted"/>
<organism evidence="2 3">
    <name type="scientific">Stylosanthes scabra</name>
    <dbReference type="NCBI Taxonomy" id="79078"/>
    <lineage>
        <taxon>Eukaryota</taxon>
        <taxon>Viridiplantae</taxon>
        <taxon>Streptophyta</taxon>
        <taxon>Embryophyta</taxon>
        <taxon>Tracheophyta</taxon>
        <taxon>Spermatophyta</taxon>
        <taxon>Magnoliopsida</taxon>
        <taxon>eudicotyledons</taxon>
        <taxon>Gunneridae</taxon>
        <taxon>Pentapetalae</taxon>
        <taxon>rosids</taxon>
        <taxon>fabids</taxon>
        <taxon>Fabales</taxon>
        <taxon>Fabaceae</taxon>
        <taxon>Papilionoideae</taxon>
        <taxon>50 kb inversion clade</taxon>
        <taxon>dalbergioids sensu lato</taxon>
        <taxon>Dalbergieae</taxon>
        <taxon>Pterocarpus clade</taxon>
        <taxon>Stylosanthes</taxon>
    </lineage>
</organism>